<protein>
    <submittedName>
        <fullName evidence="2">Uncharacterized protein</fullName>
    </submittedName>
</protein>
<dbReference type="EMBL" id="DF968338">
    <property type="protein sequence ID" value="GAP50506.1"/>
    <property type="molecule type" value="Genomic_DNA"/>
</dbReference>
<proteinExistence type="predicted"/>
<gene>
    <name evidence="2" type="ORF">SAZU_5364</name>
</gene>
<evidence type="ECO:0000313" key="3">
    <source>
        <dbReference type="Proteomes" id="UP000053859"/>
    </source>
</evidence>
<evidence type="ECO:0000256" key="1">
    <source>
        <dbReference type="SAM" id="MobiDB-lite"/>
    </source>
</evidence>
<sequence>MRIDLAVMRDRRGGGPPGAGRADPGLADVDMATPHLERCVGWCEGFRSVAERYERVRSGAGGWRRDQGP</sequence>
<accession>A0A0K8PRN1</accession>
<dbReference type="AlphaFoldDB" id="A0A0K8PRN1"/>
<dbReference type="Proteomes" id="UP000053859">
    <property type="component" value="Unassembled WGS sequence"/>
</dbReference>
<evidence type="ECO:0000313" key="2">
    <source>
        <dbReference type="EMBL" id="GAP50506.1"/>
    </source>
</evidence>
<feature type="compositionally biased region" description="Basic and acidic residues" evidence="1">
    <location>
        <begin position="1"/>
        <end position="13"/>
    </location>
</feature>
<organism evidence="2 3">
    <name type="scientific">Streptomyces azureus</name>
    <dbReference type="NCBI Taxonomy" id="146537"/>
    <lineage>
        <taxon>Bacteria</taxon>
        <taxon>Bacillati</taxon>
        <taxon>Actinomycetota</taxon>
        <taxon>Actinomycetes</taxon>
        <taxon>Kitasatosporales</taxon>
        <taxon>Streptomycetaceae</taxon>
        <taxon>Streptomyces</taxon>
    </lineage>
</organism>
<name>A0A0K8PRN1_STRAJ</name>
<reference evidence="2" key="1">
    <citation type="journal article" date="2015" name="Genome Announc.">
        <title>Draft Genome Sequence of Thiostrepton-Producing Streptomyces azureus ATCC 14921.</title>
        <authorList>
            <person name="Sakihara K."/>
            <person name="Maeda J."/>
            <person name="Tashiro K."/>
            <person name="Fujino Y."/>
            <person name="Kuhara S."/>
            <person name="Ohshima T."/>
            <person name="Ogata S."/>
            <person name="Doi K."/>
        </authorList>
    </citation>
    <scope>NUCLEOTIDE SEQUENCE [LARGE SCALE GENOMIC DNA]</scope>
    <source>
        <strain evidence="2">ATCC14921</strain>
    </source>
</reference>
<keyword evidence="3" id="KW-1185">Reference proteome</keyword>
<feature type="region of interest" description="Disordered" evidence="1">
    <location>
        <begin position="1"/>
        <end position="27"/>
    </location>
</feature>